<sequence>MKLLKIFIFGLMVILISRFVYSQGWYQVTITNSQSQATPQPFQQDIAICNGSINIGPNFAYVNNPTLFNEIDSNGQNVYFSTNLGSSPNIYSWYEGQLNYGNTYCDVWWINLPQGINANSEITIYMYIGSSSDNYYFQYYPYVGASTPVVSEYVKDYDNGQDVFIAYGYFDYTLDGWNVGVYSGSWSPTPSSCGVEMLNASNNEGTYILPPNDGNIPKIPLIVEEAWYYTGFGHANVIALFGTNQQIQAASIGDTSGGYTPTSDSSTFVQFQYAPTSKPPNSQAVMLKSAVTGQYLNYTYFPYLYVSEGGTIYSYLIVTSNYAEAGYYIYSDIEGWITWAPITLLDTYTYNVYNSNNINEGLSAYTYANLNYNPFQYGTLEIGAGDGDGYYTSTQCVQWVVARAYPPNGVMPSISIQPLVSVEYIIVNPPSYSPPPPSSSYICPGTQVSSTVTAYLNNPYNVPATVTFSCSAPSGIYCSFSQNSCTTSGSSCSTTLYVNLSPLISQGQYSVTVTASTEESLSSATLAINVGQCSAPVTSVQVSPPSSSYICPGTQTSSTVTAYLNKPSSASTTVTFSCSAPTGSGITCSVNPSSCTTTGSSCSTTLYVSSSSSTPQGSYPINVIASIPGSSSQSTYTLDVGPILIYSLSTSNIQNSYTGCVYYGIIQLQASIQPINTNNTYGPIGNNLEFSLGYPEYILTLNITNIGNIALNNITINLLQEGNVLEILYNGIPIQSLNNINIDQLQPNQSYILQFNVLPLYIGSSSLLLSFNVNGQNIGNAQYNLIVNGPSNSSSLIASENINYILILLGIIGSIIFLI</sequence>
<keyword evidence="1" id="KW-1133">Transmembrane helix</keyword>
<protein>
    <recommendedName>
        <fullName evidence="4">DUF2341 domain-containing protein</fullName>
    </recommendedName>
</protein>
<keyword evidence="1" id="KW-0472">Membrane</keyword>
<evidence type="ECO:0000313" key="2">
    <source>
        <dbReference type="EMBL" id="EOD42534.1"/>
    </source>
</evidence>
<proteinExistence type="predicted"/>
<keyword evidence="1" id="KW-0812">Transmembrane</keyword>
<evidence type="ECO:0008006" key="4">
    <source>
        <dbReference type="Google" id="ProtNLM"/>
    </source>
</evidence>
<dbReference type="AlphaFoldDB" id="R1G9M9"/>
<dbReference type="Proteomes" id="UP000053279">
    <property type="component" value="Unassembled WGS sequence"/>
</dbReference>
<reference evidence="2 3" key="1">
    <citation type="submission" date="2013-02" db="EMBL/GenBank/DDBJ databases">
        <title>Insights into archaeal evolution and symbiosis from the genomes of a Nanoarchaeon and its crenarchaeal host from Yellowstone National Park.</title>
        <authorList>
            <person name="Podar M."/>
            <person name="Makarova K.S."/>
            <person name="Graham D.E."/>
            <person name="Wolf Y.I."/>
            <person name="Koonin E.V."/>
            <person name="Reysenbach A.-L."/>
        </authorList>
    </citation>
    <scope>NUCLEOTIDE SEQUENCE [LARGE SCALE GENOMIC DNA]</scope>
</reference>
<accession>R1G9M9</accession>
<gene>
    <name evidence="2" type="ORF">Nst1_264</name>
</gene>
<evidence type="ECO:0000256" key="1">
    <source>
        <dbReference type="SAM" id="Phobius"/>
    </source>
</evidence>
<name>R1G9M9_NANST</name>
<feature type="transmembrane region" description="Helical" evidence="1">
    <location>
        <begin position="801"/>
        <end position="818"/>
    </location>
</feature>
<comment type="caution">
    <text evidence="2">The sequence shown here is derived from an EMBL/GenBank/DDBJ whole genome shotgun (WGS) entry which is preliminary data.</text>
</comment>
<keyword evidence="3" id="KW-1185">Reference proteome</keyword>
<evidence type="ECO:0000313" key="3">
    <source>
        <dbReference type="Proteomes" id="UP000053279"/>
    </source>
</evidence>
<dbReference type="EMBL" id="APJZ01000002">
    <property type="protein sequence ID" value="EOD42534.1"/>
    <property type="molecule type" value="Genomic_DNA"/>
</dbReference>
<organism evidence="2 3">
    <name type="scientific">Nanobsidianus stetteri</name>
    <dbReference type="NCBI Taxonomy" id="1294122"/>
    <lineage>
        <taxon>Archaea</taxon>
        <taxon>Nanobdellota</taxon>
        <taxon>Candidatus Nanoarchaeia</taxon>
        <taxon>Nanoarchaeales</taxon>
        <taxon>Nanopusillaceae</taxon>
        <taxon>Candidatus Nanobsidianus</taxon>
    </lineage>
</organism>